<evidence type="ECO:0000256" key="1">
    <source>
        <dbReference type="SAM" id="MobiDB-lite"/>
    </source>
</evidence>
<keyword evidence="2" id="KW-0812">Transmembrane</keyword>
<feature type="transmembrane region" description="Helical" evidence="2">
    <location>
        <begin position="166"/>
        <end position="185"/>
    </location>
</feature>
<dbReference type="PANTHER" id="PTHR34980">
    <property type="entry name" value="INNER MEMBRANE PROTEIN-RELATED-RELATED"/>
    <property type="match status" value="1"/>
</dbReference>
<evidence type="ECO:0000256" key="2">
    <source>
        <dbReference type="SAM" id="Phobius"/>
    </source>
</evidence>
<name>A0A939LVF4_9MICO</name>
<dbReference type="RefSeq" id="WP_208045969.1">
    <property type="nucleotide sequence ID" value="NZ_JAGDYL010000014.1"/>
</dbReference>
<dbReference type="AlphaFoldDB" id="A0A939LVF4"/>
<evidence type="ECO:0000313" key="3">
    <source>
        <dbReference type="EMBL" id="MBO1805495.1"/>
    </source>
</evidence>
<keyword evidence="2" id="KW-0472">Membrane</keyword>
<gene>
    <name evidence="3" type="ORF">J4H91_09210</name>
</gene>
<dbReference type="InterPro" id="IPR008523">
    <property type="entry name" value="DUF805"/>
</dbReference>
<proteinExistence type="predicted"/>
<keyword evidence="4" id="KW-1185">Reference proteome</keyword>
<accession>A0A939LVF4</accession>
<sequence length="197" mass="20897">MSYQPQNPNQPGQPYQAAPAYATGVPGPGEPYDGASSPDDLTRPLYGAGFGQAVKRFFKNYANFKGRASRSEYWFAQLFVFLLQVIPGILYFIGVGSVAATAATSMSVDEYGQVTAAPGAEAAAGGGVAMMAIGGILMLIIGLAVLVPSLAIAWRRLHDANFAGPFWFLSLTSIGSIVVLVFTIMPPKPEGRRFDAR</sequence>
<keyword evidence="2" id="KW-1133">Transmembrane helix</keyword>
<dbReference type="EMBL" id="JAGDYL010000014">
    <property type="protein sequence ID" value="MBO1805495.1"/>
    <property type="molecule type" value="Genomic_DNA"/>
</dbReference>
<feature type="compositionally biased region" description="Low complexity" evidence="1">
    <location>
        <begin position="1"/>
        <end position="22"/>
    </location>
</feature>
<dbReference type="PANTHER" id="PTHR34980:SF2">
    <property type="entry name" value="INNER MEMBRANE PROTEIN YHAH-RELATED"/>
    <property type="match status" value="1"/>
</dbReference>
<reference evidence="3" key="1">
    <citation type="submission" date="2021-03" db="EMBL/GenBank/DDBJ databases">
        <title>Leucobacter chromiisoli sp. nov., isolated from chromium-containing soil of chemical plant.</title>
        <authorList>
            <person name="Xu Z."/>
        </authorList>
    </citation>
    <scope>NUCLEOTIDE SEQUENCE</scope>
    <source>
        <strain evidence="3">A2</strain>
    </source>
</reference>
<feature type="transmembrane region" description="Helical" evidence="2">
    <location>
        <begin position="128"/>
        <end position="154"/>
    </location>
</feature>
<feature type="transmembrane region" description="Helical" evidence="2">
    <location>
        <begin position="73"/>
        <end position="93"/>
    </location>
</feature>
<dbReference type="GO" id="GO:0005886">
    <property type="term" value="C:plasma membrane"/>
    <property type="evidence" value="ECO:0007669"/>
    <property type="project" value="TreeGrafter"/>
</dbReference>
<dbReference type="Proteomes" id="UP000664398">
    <property type="component" value="Unassembled WGS sequence"/>
</dbReference>
<evidence type="ECO:0000313" key="4">
    <source>
        <dbReference type="Proteomes" id="UP000664398"/>
    </source>
</evidence>
<comment type="caution">
    <text evidence="3">The sequence shown here is derived from an EMBL/GenBank/DDBJ whole genome shotgun (WGS) entry which is preliminary data.</text>
</comment>
<organism evidence="3 4">
    <name type="scientific">Leucobacter ruminantium</name>
    <dbReference type="NCBI Taxonomy" id="1289170"/>
    <lineage>
        <taxon>Bacteria</taxon>
        <taxon>Bacillati</taxon>
        <taxon>Actinomycetota</taxon>
        <taxon>Actinomycetes</taxon>
        <taxon>Micrococcales</taxon>
        <taxon>Microbacteriaceae</taxon>
        <taxon>Leucobacter</taxon>
    </lineage>
</organism>
<feature type="region of interest" description="Disordered" evidence="1">
    <location>
        <begin position="1"/>
        <end position="38"/>
    </location>
</feature>
<dbReference type="Pfam" id="PF05656">
    <property type="entry name" value="DUF805"/>
    <property type="match status" value="1"/>
</dbReference>
<protein>
    <submittedName>
        <fullName evidence="3">DUF805 domain-containing protein</fullName>
    </submittedName>
</protein>